<protein>
    <submittedName>
        <fullName evidence="1">Uncharacterized protein</fullName>
    </submittedName>
</protein>
<proteinExistence type="predicted"/>
<comment type="caution">
    <text evidence="1">The sequence shown here is derived from an EMBL/GenBank/DDBJ whole genome shotgun (WGS) entry which is preliminary data.</text>
</comment>
<gene>
    <name evidence="1" type="ORF">GE061_005303</name>
</gene>
<name>A0A6A4IXW2_APOLU</name>
<dbReference type="Proteomes" id="UP000466442">
    <property type="component" value="Unassembled WGS sequence"/>
</dbReference>
<evidence type="ECO:0000313" key="2">
    <source>
        <dbReference type="Proteomes" id="UP000466442"/>
    </source>
</evidence>
<accession>A0A6A4IXW2</accession>
<organism evidence="1 2">
    <name type="scientific">Apolygus lucorum</name>
    <name type="common">Small green plant bug</name>
    <name type="synonym">Lygocoris lucorum</name>
    <dbReference type="NCBI Taxonomy" id="248454"/>
    <lineage>
        <taxon>Eukaryota</taxon>
        <taxon>Metazoa</taxon>
        <taxon>Ecdysozoa</taxon>
        <taxon>Arthropoda</taxon>
        <taxon>Hexapoda</taxon>
        <taxon>Insecta</taxon>
        <taxon>Pterygota</taxon>
        <taxon>Neoptera</taxon>
        <taxon>Paraneoptera</taxon>
        <taxon>Hemiptera</taxon>
        <taxon>Heteroptera</taxon>
        <taxon>Panheteroptera</taxon>
        <taxon>Cimicomorpha</taxon>
        <taxon>Miridae</taxon>
        <taxon>Mirini</taxon>
        <taxon>Apolygus</taxon>
    </lineage>
</organism>
<reference evidence="1" key="1">
    <citation type="journal article" date="2021" name="Mol. Ecol. Resour.">
        <title>Apolygus lucorum genome provides insights into omnivorousness and mesophyll feeding.</title>
        <authorList>
            <person name="Liu Y."/>
            <person name="Liu H."/>
            <person name="Wang H."/>
            <person name="Huang T."/>
            <person name="Liu B."/>
            <person name="Yang B."/>
            <person name="Yin L."/>
            <person name="Li B."/>
            <person name="Zhang Y."/>
            <person name="Zhang S."/>
            <person name="Jiang F."/>
            <person name="Zhang X."/>
            <person name="Ren Y."/>
            <person name="Wang B."/>
            <person name="Wang S."/>
            <person name="Lu Y."/>
            <person name="Wu K."/>
            <person name="Fan W."/>
            <person name="Wang G."/>
        </authorList>
    </citation>
    <scope>NUCLEOTIDE SEQUENCE</scope>
    <source>
        <strain evidence="1">12Hb</strain>
    </source>
</reference>
<sequence length="104" mass="10904">MKLVHLLGLFIASFTVPLAQAQLSDLECTPIGGPCIKSSSCCGSPIIDCIASKIGVSSLCGIPGYGTLPPQLFNLFKMVLNFVMLVFSQMAGGYMANSSIISDL</sequence>
<evidence type="ECO:0000313" key="1">
    <source>
        <dbReference type="EMBL" id="KAF6200856.1"/>
    </source>
</evidence>
<dbReference type="EMBL" id="WIXP02000013">
    <property type="protein sequence ID" value="KAF6200856.1"/>
    <property type="molecule type" value="Genomic_DNA"/>
</dbReference>
<dbReference type="AlphaFoldDB" id="A0A6A4IXW2"/>
<keyword evidence="2" id="KW-1185">Reference proteome</keyword>